<keyword evidence="2" id="KW-0238">DNA-binding</keyword>
<feature type="domain" description="HTH asnC-type" evidence="4">
    <location>
        <begin position="1"/>
        <end position="62"/>
    </location>
</feature>
<proteinExistence type="predicted"/>
<dbReference type="InterPro" id="IPR000485">
    <property type="entry name" value="AsnC-type_HTH_dom"/>
</dbReference>
<dbReference type="GO" id="GO:0043200">
    <property type="term" value="P:response to amino acid"/>
    <property type="evidence" value="ECO:0007669"/>
    <property type="project" value="TreeGrafter"/>
</dbReference>
<gene>
    <name evidence="5" type="ORF">HBA54_25275</name>
</gene>
<dbReference type="Proteomes" id="UP000761264">
    <property type="component" value="Unassembled WGS sequence"/>
</dbReference>
<dbReference type="Pfam" id="PF13404">
    <property type="entry name" value="HTH_AsnC-type"/>
    <property type="match status" value="1"/>
</dbReference>
<dbReference type="InterPro" id="IPR036390">
    <property type="entry name" value="WH_DNA-bd_sf"/>
</dbReference>
<dbReference type="PROSITE" id="PS50956">
    <property type="entry name" value="HTH_ASNC_2"/>
    <property type="match status" value="1"/>
</dbReference>
<dbReference type="InterPro" id="IPR036388">
    <property type="entry name" value="WH-like_DNA-bd_sf"/>
</dbReference>
<dbReference type="AlphaFoldDB" id="A0A967F2J6"/>
<evidence type="ECO:0000256" key="1">
    <source>
        <dbReference type="ARBA" id="ARBA00023015"/>
    </source>
</evidence>
<dbReference type="GO" id="GO:0043565">
    <property type="term" value="F:sequence-specific DNA binding"/>
    <property type="evidence" value="ECO:0007669"/>
    <property type="project" value="InterPro"/>
</dbReference>
<dbReference type="Gene3D" id="1.10.10.10">
    <property type="entry name" value="Winged helix-like DNA-binding domain superfamily/Winged helix DNA-binding domain"/>
    <property type="match status" value="1"/>
</dbReference>
<accession>A0A967F2J6</accession>
<dbReference type="Gene3D" id="3.30.70.920">
    <property type="match status" value="1"/>
</dbReference>
<name>A0A967F2J6_9PROT</name>
<dbReference type="SUPFAM" id="SSF46785">
    <property type="entry name" value="Winged helix' DNA-binding domain"/>
    <property type="match status" value="1"/>
</dbReference>
<dbReference type="PANTHER" id="PTHR30154">
    <property type="entry name" value="LEUCINE-RESPONSIVE REGULATORY PROTEIN"/>
    <property type="match status" value="1"/>
</dbReference>
<dbReference type="PRINTS" id="PR00033">
    <property type="entry name" value="HTHASNC"/>
</dbReference>
<dbReference type="Pfam" id="PF01037">
    <property type="entry name" value="AsnC_trans_reg"/>
    <property type="match status" value="1"/>
</dbReference>
<keyword evidence="3" id="KW-0804">Transcription</keyword>
<evidence type="ECO:0000256" key="2">
    <source>
        <dbReference type="ARBA" id="ARBA00023125"/>
    </source>
</evidence>
<sequence length="145" mass="15929">MDDMDRKLLGLLAGDATLSYKEMGEQLHLSAPAVHERVKKLKKSGAIAGTVARLDGTAVGRPLCAFIHMDTEGWGKSPELLSIQEDSRIEEIHAVAGDTCVILKVRCESTKALEDILHRLYQVPGMIRTQSYIVLNTYLERGPGV</sequence>
<dbReference type="SUPFAM" id="SSF54909">
    <property type="entry name" value="Dimeric alpha+beta barrel"/>
    <property type="match status" value="1"/>
</dbReference>
<dbReference type="PANTHER" id="PTHR30154:SF53">
    <property type="entry name" value="HTH-TYPE TRANSCRIPTIONAL REGULATOR LRPC"/>
    <property type="match status" value="1"/>
</dbReference>
<dbReference type="InterPro" id="IPR019887">
    <property type="entry name" value="Tscrpt_reg_AsnC/Lrp_C"/>
</dbReference>
<dbReference type="GO" id="GO:0005829">
    <property type="term" value="C:cytosol"/>
    <property type="evidence" value="ECO:0007669"/>
    <property type="project" value="TreeGrafter"/>
</dbReference>
<dbReference type="EMBL" id="JAAQPH010000028">
    <property type="protein sequence ID" value="NIA71915.1"/>
    <property type="molecule type" value="Genomic_DNA"/>
</dbReference>
<evidence type="ECO:0000313" key="5">
    <source>
        <dbReference type="EMBL" id="NIA71915.1"/>
    </source>
</evidence>
<dbReference type="RefSeq" id="WP_167230318.1">
    <property type="nucleotide sequence ID" value="NZ_JAAQPH010000028.1"/>
</dbReference>
<reference evidence="5" key="1">
    <citation type="submission" date="2020-03" db="EMBL/GenBank/DDBJ databases">
        <title>Genome of Pelagibius litoralis DSM 21314T.</title>
        <authorList>
            <person name="Wang G."/>
        </authorList>
    </citation>
    <scope>NUCLEOTIDE SEQUENCE</scope>
    <source>
        <strain evidence="5">DSM 21314</strain>
    </source>
</reference>
<keyword evidence="1" id="KW-0805">Transcription regulation</keyword>
<comment type="caution">
    <text evidence="5">The sequence shown here is derived from an EMBL/GenBank/DDBJ whole genome shotgun (WGS) entry which is preliminary data.</text>
</comment>
<keyword evidence="6" id="KW-1185">Reference proteome</keyword>
<dbReference type="InterPro" id="IPR019888">
    <property type="entry name" value="Tscrpt_reg_AsnC-like"/>
</dbReference>
<protein>
    <submittedName>
        <fullName evidence="5">Lrp/AsnC family transcriptional regulator</fullName>
    </submittedName>
</protein>
<organism evidence="5 6">
    <name type="scientific">Pelagibius litoralis</name>
    <dbReference type="NCBI Taxonomy" id="374515"/>
    <lineage>
        <taxon>Bacteria</taxon>
        <taxon>Pseudomonadati</taxon>
        <taxon>Pseudomonadota</taxon>
        <taxon>Alphaproteobacteria</taxon>
        <taxon>Rhodospirillales</taxon>
        <taxon>Rhodovibrionaceae</taxon>
        <taxon>Pelagibius</taxon>
    </lineage>
</organism>
<evidence type="ECO:0000313" key="6">
    <source>
        <dbReference type="Proteomes" id="UP000761264"/>
    </source>
</evidence>
<dbReference type="SMART" id="SM00344">
    <property type="entry name" value="HTH_ASNC"/>
    <property type="match status" value="1"/>
</dbReference>
<evidence type="ECO:0000259" key="4">
    <source>
        <dbReference type="PROSITE" id="PS50956"/>
    </source>
</evidence>
<evidence type="ECO:0000256" key="3">
    <source>
        <dbReference type="ARBA" id="ARBA00023163"/>
    </source>
</evidence>
<dbReference type="InterPro" id="IPR011008">
    <property type="entry name" value="Dimeric_a/b-barrel"/>
</dbReference>